<dbReference type="PANTHER" id="PTHR32309">
    <property type="entry name" value="TYROSINE-PROTEIN KINASE"/>
    <property type="match status" value="1"/>
</dbReference>
<dbReference type="EMBL" id="RKRK01000002">
    <property type="protein sequence ID" value="RPF58301.1"/>
    <property type="molecule type" value="Genomic_DNA"/>
</dbReference>
<reference evidence="10 11" key="1">
    <citation type="submission" date="2018-11" db="EMBL/GenBank/DDBJ databases">
        <title>Genomic Encyclopedia of Type Strains, Phase IV (KMG-IV): sequencing the most valuable type-strain genomes for metagenomic binning, comparative biology and taxonomic classification.</title>
        <authorList>
            <person name="Goeker M."/>
        </authorList>
    </citation>
    <scope>NUCLEOTIDE SEQUENCE [LARGE SCALE GENOMIC DNA]</scope>
    <source>
        <strain evidence="10 11">DSM 29158</strain>
    </source>
</reference>
<protein>
    <submittedName>
        <fullName evidence="10">Capsular polysaccharide biosynthesis protein</fullName>
    </submittedName>
</protein>
<evidence type="ECO:0000256" key="4">
    <source>
        <dbReference type="ARBA" id="ARBA00022692"/>
    </source>
</evidence>
<evidence type="ECO:0000256" key="2">
    <source>
        <dbReference type="ARBA" id="ARBA00006683"/>
    </source>
</evidence>
<evidence type="ECO:0000259" key="8">
    <source>
        <dbReference type="Pfam" id="PF02706"/>
    </source>
</evidence>
<evidence type="ECO:0000256" key="5">
    <source>
        <dbReference type="ARBA" id="ARBA00022989"/>
    </source>
</evidence>
<sequence>MTETINIEQLWQILKKNLLMILSLAAVFAIGSALITYFLITPKYQASTQILVNQKEQQGQIQVQEVQTNLQLINTYNEIIKTPAILDKVIDNLKLEGESADLASKVNVTNQQQSQVINVTVTDVEQAEAVKIVNEISKVFQDEIENIMNVDNVSILTKAEKSENPTPVSPKPLVNIAIAFILGALLGLAIAFLREFLDKSVKNEEDVAQHIGLPVLGSIPAFKQK</sequence>
<feature type="transmembrane region" description="Helical" evidence="7">
    <location>
        <begin position="18"/>
        <end position="40"/>
    </location>
</feature>
<dbReference type="Proteomes" id="UP000277108">
    <property type="component" value="Unassembled WGS sequence"/>
</dbReference>
<evidence type="ECO:0000313" key="10">
    <source>
        <dbReference type="EMBL" id="RPF58301.1"/>
    </source>
</evidence>
<evidence type="ECO:0000256" key="1">
    <source>
        <dbReference type="ARBA" id="ARBA00004651"/>
    </source>
</evidence>
<keyword evidence="3" id="KW-1003">Cell membrane</keyword>
<evidence type="ECO:0000256" key="6">
    <source>
        <dbReference type="ARBA" id="ARBA00023136"/>
    </source>
</evidence>
<dbReference type="Pfam" id="PF02706">
    <property type="entry name" value="Wzz"/>
    <property type="match status" value="1"/>
</dbReference>
<evidence type="ECO:0000259" key="9">
    <source>
        <dbReference type="Pfam" id="PF13807"/>
    </source>
</evidence>
<keyword evidence="4 7" id="KW-0812">Transmembrane</keyword>
<feature type="domain" description="Polysaccharide chain length determinant N-terminal" evidence="8">
    <location>
        <begin position="3"/>
        <end position="93"/>
    </location>
</feature>
<feature type="domain" description="Tyrosine-protein kinase G-rich" evidence="9">
    <location>
        <begin position="141"/>
        <end position="195"/>
    </location>
</feature>
<dbReference type="RefSeq" id="WP_123807724.1">
    <property type="nucleotide sequence ID" value="NZ_RKRK01000002.1"/>
</dbReference>
<keyword evidence="6 7" id="KW-0472">Membrane</keyword>
<feature type="transmembrane region" description="Helical" evidence="7">
    <location>
        <begin position="173"/>
        <end position="193"/>
    </location>
</feature>
<dbReference type="PANTHER" id="PTHR32309:SF13">
    <property type="entry name" value="FERRIC ENTEROBACTIN TRANSPORT PROTEIN FEPE"/>
    <property type="match status" value="1"/>
</dbReference>
<keyword evidence="11" id="KW-1185">Reference proteome</keyword>
<evidence type="ECO:0000256" key="3">
    <source>
        <dbReference type="ARBA" id="ARBA00022475"/>
    </source>
</evidence>
<proteinExistence type="inferred from homology"/>
<comment type="subcellular location">
    <subcellularLocation>
        <location evidence="1">Cell membrane</location>
        <topology evidence="1">Multi-pass membrane protein</topology>
    </subcellularLocation>
</comment>
<dbReference type="InterPro" id="IPR032807">
    <property type="entry name" value="GNVR"/>
</dbReference>
<comment type="caution">
    <text evidence="10">The sequence shown here is derived from an EMBL/GenBank/DDBJ whole genome shotgun (WGS) entry which is preliminary data.</text>
</comment>
<accession>A0A3N5CKC5</accession>
<dbReference type="GO" id="GO:0004713">
    <property type="term" value="F:protein tyrosine kinase activity"/>
    <property type="evidence" value="ECO:0007669"/>
    <property type="project" value="TreeGrafter"/>
</dbReference>
<dbReference type="OrthoDB" id="2360475at2"/>
<comment type="similarity">
    <text evidence="2">Belongs to the CpsC/CapA family.</text>
</comment>
<dbReference type="InterPro" id="IPR050445">
    <property type="entry name" value="Bact_polysacc_biosynth/exp"/>
</dbReference>
<evidence type="ECO:0000256" key="7">
    <source>
        <dbReference type="SAM" id="Phobius"/>
    </source>
</evidence>
<dbReference type="AlphaFoldDB" id="A0A3N5CKC5"/>
<dbReference type="InterPro" id="IPR003856">
    <property type="entry name" value="LPS_length_determ_N"/>
</dbReference>
<name>A0A3N5CKC5_9BACL</name>
<dbReference type="Pfam" id="PF13807">
    <property type="entry name" value="GNVR"/>
    <property type="match status" value="1"/>
</dbReference>
<organism evidence="10 11">
    <name type="scientific">Abyssicoccus albus</name>
    <dbReference type="NCBI Taxonomy" id="1817405"/>
    <lineage>
        <taxon>Bacteria</taxon>
        <taxon>Bacillati</taxon>
        <taxon>Bacillota</taxon>
        <taxon>Bacilli</taxon>
        <taxon>Bacillales</taxon>
        <taxon>Abyssicoccaceae</taxon>
    </lineage>
</organism>
<keyword evidence="5 7" id="KW-1133">Transmembrane helix</keyword>
<evidence type="ECO:0000313" key="11">
    <source>
        <dbReference type="Proteomes" id="UP000277108"/>
    </source>
</evidence>
<dbReference type="GO" id="GO:0005886">
    <property type="term" value="C:plasma membrane"/>
    <property type="evidence" value="ECO:0007669"/>
    <property type="project" value="UniProtKB-SubCell"/>
</dbReference>
<gene>
    <name evidence="10" type="ORF">EDD62_0945</name>
</gene>